<gene>
    <name evidence="1" type="ORF">GK108_30140</name>
</gene>
<reference evidence="1 2" key="1">
    <citation type="submission" date="2020-02" db="EMBL/GenBank/DDBJ databases">
        <title>Draft genome sequence of two Spirosoma agri KCTC 52727 and Spirosoma terrae KCTC 52035.</title>
        <authorList>
            <person name="Rojas J."/>
            <person name="Ambika Manirajan B."/>
            <person name="Suarez C."/>
            <person name="Ratering S."/>
            <person name="Schnell S."/>
        </authorList>
    </citation>
    <scope>NUCLEOTIDE SEQUENCE [LARGE SCALE GENOMIC DNA]</scope>
    <source>
        <strain evidence="1 2">KCTC 52035</strain>
    </source>
</reference>
<organism evidence="1 2">
    <name type="scientific">Spirosoma terrae</name>
    <dbReference type="NCBI Taxonomy" id="1968276"/>
    <lineage>
        <taxon>Bacteria</taxon>
        <taxon>Pseudomonadati</taxon>
        <taxon>Bacteroidota</taxon>
        <taxon>Cytophagia</taxon>
        <taxon>Cytophagales</taxon>
        <taxon>Cytophagaceae</taxon>
        <taxon>Spirosoma</taxon>
    </lineage>
</organism>
<dbReference type="Proteomes" id="UP000474175">
    <property type="component" value="Unassembled WGS sequence"/>
</dbReference>
<sequence length="280" mass="32549">MEVPLITSKTGVLSQISTHKYAFSEGYKSNSDKRNKFISWLEHQYLYEVTEDSFTLLQPLEAKSNPQYKHLQSVYITPPYANTTKISSYVGHLLRGNLSSFYKQFLNYNTFVVEGLNFPPFKLLKAFEFNIEVFTDGEFLIHFLPISKIVSNTQLTPTYLKNLKSDLIISNVGDLEINVISLDKYKSKKFRLLEEFEKIIQLTSDSKYVGTFDYHFLATFSPEIFAKITECTVKEINKSLAFLREVMQRIDMPDFVKFHSPKEFTKINLKIYSNQSNLLI</sequence>
<dbReference type="EMBL" id="JAAFZH010000025">
    <property type="protein sequence ID" value="NDU99177.1"/>
    <property type="molecule type" value="Genomic_DNA"/>
</dbReference>
<evidence type="ECO:0000313" key="2">
    <source>
        <dbReference type="Proteomes" id="UP000474175"/>
    </source>
</evidence>
<accession>A0A6L9LHD3</accession>
<evidence type="ECO:0000313" key="1">
    <source>
        <dbReference type="EMBL" id="NDU99177.1"/>
    </source>
</evidence>
<name>A0A6L9LHD3_9BACT</name>
<keyword evidence="2" id="KW-1185">Reference proteome</keyword>
<comment type="caution">
    <text evidence="1">The sequence shown here is derived from an EMBL/GenBank/DDBJ whole genome shotgun (WGS) entry which is preliminary data.</text>
</comment>
<protein>
    <submittedName>
        <fullName evidence="1">Uncharacterized protein</fullName>
    </submittedName>
</protein>
<feature type="non-terminal residue" evidence="1">
    <location>
        <position position="280"/>
    </location>
</feature>
<proteinExistence type="predicted"/>
<dbReference type="AlphaFoldDB" id="A0A6L9LHD3"/>
<dbReference type="RefSeq" id="WP_163955310.1">
    <property type="nucleotide sequence ID" value="NZ_JAAFZH010000025.1"/>
</dbReference>